<evidence type="ECO:0000313" key="3">
    <source>
        <dbReference type="Proteomes" id="UP001528411"/>
    </source>
</evidence>
<evidence type="ECO:0000313" key="2">
    <source>
        <dbReference type="EMBL" id="MDC2890646.1"/>
    </source>
</evidence>
<gene>
    <name evidence="2" type="ORF">PN838_20255</name>
</gene>
<dbReference type="InterPro" id="IPR000835">
    <property type="entry name" value="HTH_MarR-typ"/>
</dbReference>
<evidence type="ECO:0000259" key="1">
    <source>
        <dbReference type="PROSITE" id="PS50995"/>
    </source>
</evidence>
<keyword evidence="3" id="KW-1185">Reference proteome</keyword>
<proteinExistence type="predicted"/>
<dbReference type="Pfam" id="PF01047">
    <property type="entry name" value="MarR"/>
    <property type="match status" value="1"/>
</dbReference>
<dbReference type="PROSITE" id="PS50995">
    <property type="entry name" value="HTH_MARR_2"/>
    <property type="match status" value="1"/>
</dbReference>
<name>A0ABT5FHH8_9GAMM</name>
<protein>
    <submittedName>
        <fullName evidence="2">MarR family transcriptional regulator</fullName>
    </submittedName>
</protein>
<sequence>MNSKKIVTLMLEQGYVSTLLNKRLDGGLSVHGISTTEFVIMHKLASSATGNMSRIALADAVGLTASGVTRLLAPMEKNNITEKLANPRDARQSLVGLSDVGRTLYNDAYVTFVHSCTSAFSLLDESEIDMLLHLLNKIKC</sequence>
<dbReference type="InterPro" id="IPR039422">
    <property type="entry name" value="MarR/SlyA-like"/>
</dbReference>
<accession>A0ABT5FHH8</accession>
<dbReference type="Proteomes" id="UP001528411">
    <property type="component" value="Unassembled WGS sequence"/>
</dbReference>
<dbReference type="PANTHER" id="PTHR33164">
    <property type="entry name" value="TRANSCRIPTIONAL REGULATOR, MARR FAMILY"/>
    <property type="match status" value="1"/>
</dbReference>
<organism evidence="2 3">
    <name type="scientific">Psychrosphaera algicola</name>
    <dbReference type="NCBI Taxonomy" id="3023714"/>
    <lineage>
        <taxon>Bacteria</taxon>
        <taxon>Pseudomonadati</taxon>
        <taxon>Pseudomonadota</taxon>
        <taxon>Gammaproteobacteria</taxon>
        <taxon>Alteromonadales</taxon>
        <taxon>Pseudoalteromonadaceae</taxon>
        <taxon>Psychrosphaera</taxon>
    </lineage>
</organism>
<dbReference type="EMBL" id="JAQOMS010000002">
    <property type="protein sequence ID" value="MDC2890646.1"/>
    <property type="molecule type" value="Genomic_DNA"/>
</dbReference>
<dbReference type="SMART" id="SM00347">
    <property type="entry name" value="HTH_MARR"/>
    <property type="match status" value="1"/>
</dbReference>
<dbReference type="RefSeq" id="WP_215965354.1">
    <property type="nucleotide sequence ID" value="NZ_JAQOMS010000002.1"/>
</dbReference>
<comment type="caution">
    <text evidence="2">The sequence shown here is derived from an EMBL/GenBank/DDBJ whole genome shotgun (WGS) entry which is preliminary data.</text>
</comment>
<dbReference type="PANTHER" id="PTHR33164:SF43">
    <property type="entry name" value="HTH-TYPE TRANSCRIPTIONAL REPRESSOR YETL"/>
    <property type="match status" value="1"/>
</dbReference>
<feature type="domain" description="HTH marR-type" evidence="1">
    <location>
        <begin position="1"/>
        <end position="140"/>
    </location>
</feature>
<reference evidence="2 3" key="1">
    <citation type="submission" date="2023-01" db="EMBL/GenBank/DDBJ databases">
        <title>Psychrosphaera sp. nov., isolated from marine algae.</title>
        <authorList>
            <person name="Bayburt H."/>
            <person name="Choi B.J."/>
            <person name="Kim J.M."/>
            <person name="Choi D.G."/>
            <person name="Jeon C.O."/>
        </authorList>
    </citation>
    <scope>NUCLEOTIDE SEQUENCE [LARGE SCALE GENOMIC DNA]</scope>
    <source>
        <strain evidence="2 3">G1-22</strain>
    </source>
</reference>